<dbReference type="InterPro" id="IPR002018">
    <property type="entry name" value="CarbesteraseB"/>
</dbReference>
<evidence type="ECO:0000313" key="3">
    <source>
        <dbReference type="EMBL" id="KAG9185771.1"/>
    </source>
</evidence>
<dbReference type="Proteomes" id="UP001199106">
    <property type="component" value="Unassembled WGS sequence"/>
</dbReference>
<evidence type="ECO:0000256" key="1">
    <source>
        <dbReference type="SAM" id="SignalP"/>
    </source>
</evidence>
<accession>A0AAD4I6T4</accession>
<dbReference type="SUPFAM" id="SSF53474">
    <property type="entry name" value="alpha/beta-Hydrolases"/>
    <property type="match status" value="1"/>
</dbReference>
<dbReference type="InterPro" id="IPR019819">
    <property type="entry name" value="Carboxylesterase_B_CS"/>
</dbReference>
<name>A0AAD4I6T4_9PLEO</name>
<dbReference type="InterPro" id="IPR050309">
    <property type="entry name" value="Type-B_Carboxylest/Lipase"/>
</dbReference>
<dbReference type="EMBL" id="JAANER010000010">
    <property type="protein sequence ID" value="KAG9185771.1"/>
    <property type="molecule type" value="Genomic_DNA"/>
</dbReference>
<comment type="caution">
    <text evidence="3">The sequence shown here is derived from an EMBL/GenBank/DDBJ whole genome shotgun (WGS) entry which is preliminary data.</text>
</comment>
<dbReference type="AlphaFoldDB" id="A0AAD4I6T4"/>
<dbReference type="PANTHER" id="PTHR11559">
    <property type="entry name" value="CARBOXYLESTERASE"/>
    <property type="match status" value="1"/>
</dbReference>
<dbReference type="Pfam" id="PF00135">
    <property type="entry name" value="COesterase"/>
    <property type="match status" value="1"/>
</dbReference>
<dbReference type="InterPro" id="IPR029058">
    <property type="entry name" value="AB_hydrolase_fold"/>
</dbReference>
<reference evidence="3" key="1">
    <citation type="submission" date="2021-07" db="EMBL/GenBank/DDBJ databases">
        <title>Genome Resource of American Ginseng Black Spot Pathogen Alternaria panax.</title>
        <authorList>
            <person name="Qiu C."/>
            <person name="Wang W."/>
            <person name="Liu Z."/>
        </authorList>
    </citation>
    <scope>NUCLEOTIDE SEQUENCE</scope>
    <source>
        <strain evidence="3">BNCC115425</strain>
    </source>
</reference>
<proteinExistence type="predicted"/>
<keyword evidence="4" id="KW-1185">Reference proteome</keyword>
<feature type="domain" description="Carboxylesterase type B" evidence="2">
    <location>
        <begin position="31"/>
        <end position="540"/>
    </location>
</feature>
<gene>
    <name evidence="3" type="ORF">G6011_07102</name>
</gene>
<dbReference type="PROSITE" id="PS00941">
    <property type="entry name" value="CARBOXYLESTERASE_B_2"/>
    <property type="match status" value="1"/>
</dbReference>
<protein>
    <recommendedName>
        <fullName evidence="2">Carboxylesterase type B domain-containing protein</fullName>
    </recommendedName>
</protein>
<feature type="chain" id="PRO_5042106053" description="Carboxylesterase type B domain-containing protein" evidence="1">
    <location>
        <begin position="20"/>
        <end position="603"/>
    </location>
</feature>
<keyword evidence="1" id="KW-0732">Signal</keyword>
<organism evidence="3 4">
    <name type="scientific">Alternaria panax</name>
    <dbReference type="NCBI Taxonomy" id="48097"/>
    <lineage>
        <taxon>Eukaryota</taxon>
        <taxon>Fungi</taxon>
        <taxon>Dikarya</taxon>
        <taxon>Ascomycota</taxon>
        <taxon>Pezizomycotina</taxon>
        <taxon>Dothideomycetes</taxon>
        <taxon>Pleosporomycetidae</taxon>
        <taxon>Pleosporales</taxon>
        <taxon>Pleosporineae</taxon>
        <taxon>Pleosporaceae</taxon>
        <taxon>Alternaria</taxon>
        <taxon>Alternaria sect. Panax</taxon>
    </lineage>
</organism>
<feature type="signal peptide" evidence="1">
    <location>
        <begin position="1"/>
        <end position="19"/>
    </location>
</feature>
<dbReference type="Gene3D" id="3.40.50.1820">
    <property type="entry name" value="alpha/beta hydrolase"/>
    <property type="match status" value="1"/>
</dbReference>
<sequence>MLNPTVFLLAASLAFPIDARRAQRRTEDSVPKLTLPWGTWEGQPYDEHGETTIFKNVRFGQAPVGDLRFSAPKYPEKIEDANQVQNSKYGPSCIEAVPKADVTFEPIGNGTTHAEDCLFLDVYVPSWAFDPDSGVNEDPLPVVVWIYGGAYIFGSKDLKFKLEDGDFQAYDGQGIRDAAEASGQGLIWVTGNYRMGAFGFLAGSTIEEEAQPNAGLHDQRLLLDWVQRYIGQVGGDKDSVSAWGLSAGAGSILHHLTAYGGRDNDKPLFQRAAMWSPAFQWGYDRTGALEETFRSFTEKAKCSSLHALECLRKASTDDLSKANQEIVSTALNLGMFPFGPAVDGDLVPELPAALLSKGQHNNCSSIIVSHDHDEVSLFLAKWVDTKEDFTQFLNYAFPGSALASIRHEIEEKYPARLFDFKQRKRMRSVLRDSTFVCNTRQIYNAFHNDSTVYTAKFEMPPAQHGFDMFAIIWKNGLRISDLVKKAAEKVPDFLLDFVDSIWVGFAPRFQRYYVGHALTGNPNYNKISNQPEWEPTVDDGNELTNSMGMGLYPGTRHPFFKSGKDAQSSTENCAFWDEVAKKISVLEKESTPFVSFREQLELR</sequence>
<evidence type="ECO:0000259" key="2">
    <source>
        <dbReference type="Pfam" id="PF00135"/>
    </source>
</evidence>
<evidence type="ECO:0000313" key="4">
    <source>
        <dbReference type="Proteomes" id="UP001199106"/>
    </source>
</evidence>